<dbReference type="SUPFAM" id="SSF111331">
    <property type="entry name" value="NAD kinase/diacylglycerol kinase-like"/>
    <property type="match status" value="1"/>
</dbReference>
<dbReference type="PANTHER" id="PTHR11255">
    <property type="entry name" value="DIACYLGLYCEROL KINASE"/>
    <property type="match status" value="1"/>
</dbReference>
<keyword evidence="7 9" id="KW-0067">ATP-binding</keyword>
<dbReference type="GO" id="GO:0016020">
    <property type="term" value="C:membrane"/>
    <property type="evidence" value="ECO:0007669"/>
    <property type="project" value="UniProtKB-SubCell"/>
</dbReference>
<accession>A0A2V2VLN8</accession>
<dbReference type="VEuPathDB" id="TriTrypDB:C3747_328g19"/>
<dbReference type="VEuPathDB" id="TriTrypDB:TcCLB.507257.80"/>
<evidence type="ECO:0000256" key="1">
    <source>
        <dbReference type="ARBA" id="ARBA00004370"/>
    </source>
</evidence>
<dbReference type="Proteomes" id="UP000246121">
    <property type="component" value="Unassembled WGS sequence"/>
</dbReference>
<evidence type="ECO:0000259" key="10">
    <source>
        <dbReference type="PROSITE" id="PS50146"/>
    </source>
</evidence>
<keyword evidence="5" id="KW-0863">Zinc-finger</keyword>
<dbReference type="Pfam" id="PF00609">
    <property type="entry name" value="DAGK_acc"/>
    <property type="match status" value="1"/>
</dbReference>
<dbReference type="VEuPathDB" id="TriTrypDB:TcG_04066"/>
<evidence type="ECO:0000256" key="6">
    <source>
        <dbReference type="ARBA" id="ARBA00022777"/>
    </source>
</evidence>
<dbReference type="VEuPathDB" id="TriTrypDB:ECC02_001699"/>
<comment type="catalytic activity">
    <reaction evidence="9">
        <text>a 1,2-diacyl-sn-glycerol + ATP = a 1,2-diacyl-sn-glycero-3-phosphate + ADP + H(+)</text>
        <dbReference type="Rhea" id="RHEA:10272"/>
        <dbReference type="ChEBI" id="CHEBI:15378"/>
        <dbReference type="ChEBI" id="CHEBI:17815"/>
        <dbReference type="ChEBI" id="CHEBI:30616"/>
        <dbReference type="ChEBI" id="CHEBI:58608"/>
        <dbReference type="ChEBI" id="CHEBI:456216"/>
        <dbReference type="EC" id="2.7.1.107"/>
    </reaction>
</comment>
<reference evidence="11 12" key="1">
    <citation type="journal article" date="2018" name="Microb. Genom.">
        <title>Expanding an expanded genome: long-read sequencing of Trypanosoma cruzi.</title>
        <authorList>
            <person name="Berna L."/>
            <person name="Rodriguez M."/>
            <person name="Chiribao M.L."/>
            <person name="Parodi-Talice A."/>
            <person name="Pita S."/>
            <person name="Rijo G."/>
            <person name="Alvarez-Valin F."/>
            <person name="Robello C."/>
        </authorList>
    </citation>
    <scope>NUCLEOTIDE SEQUENCE [LARGE SCALE GENOMIC DNA]</scope>
    <source>
        <strain evidence="11 12">Dm28c</strain>
    </source>
</reference>
<evidence type="ECO:0000313" key="12">
    <source>
        <dbReference type="Proteomes" id="UP000246121"/>
    </source>
</evidence>
<dbReference type="GO" id="GO:0005524">
    <property type="term" value="F:ATP binding"/>
    <property type="evidence" value="ECO:0007669"/>
    <property type="project" value="UniProtKB-KW"/>
</dbReference>
<dbReference type="InterPro" id="IPR001206">
    <property type="entry name" value="Diacylglycerol_kinase_cat_dom"/>
</dbReference>
<dbReference type="EMBL" id="PRFA01000023">
    <property type="protein sequence ID" value="PWU95253.1"/>
    <property type="molecule type" value="Genomic_DNA"/>
</dbReference>
<evidence type="ECO:0000256" key="7">
    <source>
        <dbReference type="ARBA" id="ARBA00022840"/>
    </source>
</evidence>
<dbReference type="VEuPathDB" id="TriTrypDB:TcCLB.510329.290"/>
<dbReference type="InterPro" id="IPR016064">
    <property type="entry name" value="NAD/diacylglycerol_kinase_sf"/>
</dbReference>
<keyword evidence="6 9" id="KW-0418">Kinase</keyword>
<feature type="domain" description="DAGKc" evidence="10">
    <location>
        <begin position="63"/>
        <end position="163"/>
    </location>
</feature>
<evidence type="ECO:0000256" key="9">
    <source>
        <dbReference type="RuleBase" id="RU361128"/>
    </source>
</evidence>
<dbReference type="Gene3D" id="2.60.200.40">
    <property type="match status" value="1"/>
</dbReference>
<keyword evidence="4 9" id="KW-0547">Nucleotide-binding</keyword>
<dbReference type="VEuPathDB" id="TriTrypDB:Tc_MARK_3147"/>
<dbReference type="GO" id="GO:0008270">
    <property type="term" value="F:zinc ion binding"/>
    <property type="evidence" value="ECO:0007669"/>
    <property type="project" value="UniProtKB-KW"/>
</dbReference>
<evidence type="ECO:0000256" key="3">
    <source>
        <dbReference type="ARBA" id="ARBA00022679"/>
    </source>
</evidence>
<dbReference type="Pfam" id="PF00781">
    <property type="entry name" value="DAGK_cat"/>
    <property type="match status" value="1"/>
</dbReference>
<dbReference type="InterPro" id="IPR037607">
    <property type="entry name" value="DGK"/>
</dbReference>
<keyword evidence="8" id="KW-0472">Membrane</keyword>
<dbReference type="SMART" id="SM00045">
    <property type="entry name" value="DAGKa"/>
    <property type="match status" value="1"/>
</dbReference>
<dbReference type="AlphaFoldDB" id="A0A2V2VLN8"/>
<name>A0A2V2VLN8_TRYCR</name>
<keyword evidence="3 9" id="KW-0808">Transferase</keyword>
<evidence type="ECO:0000256" key="8">
    <source>
        <dbReference type="ARBA" id="ARBA00023136"/>
    </source>
</evidence>
<keyword evidence="5" id="KW-0479">Metal-binding</keyword>
<dbReference type="InterPro" id="IPR000756">
    <property type="entry name" value="Diacylglycerol_kin_accessory"/>
</dbReference>
<evidence type="ECO:0000313" key="11">
    <source>
        <dbReference type="EMBL" id="PWU95253.1"/>
    </source>
</evidence>
<dbReference type="InterPro" id="IPR017438">
    <property type="entry name" value="ATP-NAD_kinase_N"/>
</dbReference>
<comment type="caution">
    <text evidence="11">The sequence shown here is derived from an EMBL/GenBank/DDBJ whole genome shotgun (WGS) entry which is preliminary data.</text>
</comment>
<dbReference type="Gene3D" id="3.40.50.10330">
    <property type="entry name" value="Probable inorganic polyphosphate/atp-NAD kinase, domain 1"/>
    <property type="match status" value="1"/>
</dbReference>
<dbReference type="GO" id="GO:0004143">
    <property type="term" value="F:ATP-dependent diacylglycerol kinase activity"/>
    <property type="evidence" value="ECO:0007669"/>
    <property type="project" value="UniProtKB-EC"/>
</dbReference>
<dbReference type="GO" id="GO:0007200">
    <property type="term" value="P:phospholipase C-activating G protein-coupled receptor signaling pathway"/>
    <property type="evidence" value="ECO:0007669"/>
    <property type="project" value="InterPro"/>
</dbReference>
<dbReference type="SMART" id="SM00046">
    <property type="entry name" value="DAGKc"/>
    <property type="match status" value="1"/>
</dbReference>
<protein>
    <recommendedName>
        <fullName evidence="9">Diacylglycerol kinase</fullName>
        <shortName evidence="9">DAG kinase</shortName>
        <ecNumber evidence="9">2.7.1.107</ecNumber>
    </recommendedName>
</protein>
<comment type="similarity">
    <text evidence="2 9">Belongs to the eukaryotic diacylglycerol kinase family.</text>
</comment>
<dbReference type="VEuPathDB" id="TriTrypDB:TCDM_06500"/>
<dbReference type="VEuPathDB" id="TriTrypDB:C4B63_23g132"/>
<dbReference type="PANTHER" id="PTHR11255:SF54">
    <property type="entry name" value="DIACYLGLYCEROL KINASE THETA"/>
    <property type="match status" value="1"/>
</dbReference>
<evidence type="ECO:0000256" key="2">
    <source>
        <dbReference type="ARBA" id="ARBA00009280"/>
    </source>
</evidence>
<dbReference type="VEuPathDB" id="TriTrypDB:TcCL_NonESM07727"/>
<dbReference type="VEuPathDB" id="TriTrypDB:TcYC6_0055510"/>
<evidence type="ECO:0000256" key="4">
    <source>
        <dbReference type="ARBA" id="ARBA00022741"/>
    </source>
</evidence>
<keyword evidence="5" id="KW-0862">Zinc</keyword>
<dbReference type="VEuPathDB" id="TriTrypDB:BCY84_15188"/>
<organism evidence="11 12">
    <name type="scientific">Trypanosoma cruzi</name>
    <dbReference type="NCBI Taxonomy" id="5693"/>
    <lineage>
        <taxon>Eukaryota</taxon>
        <taxon>Discoba</taxon>
        <taxon>Euglenozoa</taxon>
        <taxon>Kinetoplastea</taxon>
        <taxon>Metakinetoplastina</taxon>
        <taxon>Trypanosomatida</taxon>
        <taxon>Trypanosomatidae</taxon>
        <taxon>Trypanosoma</taxon>
        <taxon>Schizotrypanum</taxon>
    </lineage>
</organism>
<sequence>MLTDNQNCLEVKRSDKRVTVTLINTRSGERTAAEFVRRQMETHLGEENVFYLFPSDKPAIPEAKKFLERHNPAVVIVAGGDGTVSLVLDITDGLRGTNMLSATSAYVAVLPMGTGNDLSRTLGFGGGYVKPLLNPEKKFKRFLDRVAHAKGIKMDRWSVQLQKKSTLTVASTGEDAHTGAISRTYGVDDVHVVEKTMMNYFSIGFDATIARQFGDFRNDHPTMCSRRSLNKLWYGCFGCGSMCNSVAFPRKQMKLTVDDKCVAIPPGTKALLVTNVKTYAGGAVFWKDNRCRFAKPDVGDGLLEVTALYGVWHLAGVRMGIRKAIKVAQGNCIRIETPAYFAMQLDGEPLDELACSEEMIDVSITLFSRTLVMTCEGS</sequence>
<gene>
    <name evidence="11" type="ORF">C4B63_23g132</name>
</gene>
<dbReference type="VEuPathDB" id="TriTrypDB:TCSYLVIO_004348"/>
<dbReference type="VEuPathDB" id="TriTrypDB:TcBrA4_0129480"/>
<dbReference type="PROSITE" id="PS50146">
    <property type="entry name" value="DAGK"/>
    <property type="match status" value="1"/>
</dbReference>
<comment type="subcellular location">
    <subcellularLocation>
        <location evidence="1">Membrane</location>
    </subcellularLocation>
</comment>
<proteinExistence type="inferred from homology"/>
<evidence type="ECO:0000256" key="5">
    <source>
        <dbReference type="ARBA" id="ARBA00022771"/>
    </source>
</evidence>
<dbReference type="EC" id="2.7.1.107" evidence="9"/>